<evidence type="ECO:0000256" key="3">
    <source>
        <dbReference type="ARBA" id="ARBA00022452"/>
    </source>
</evidence>
<organism evidence="8">
    <name type="scientific">hydrothermal vent metagenome</name>
    <dbReference type="NCBI Taxonomy" id="652676"/>
    <lineage>
        <taxon>unclassified sequences</taxon>
        <taxon>metagenomes</taxon>
        <taxon>ecological metagenomes</taxon>
    </lineage>
</organism>
<evidence type="ECO:0000256" key="4">
    <source>
        <dbReference type="ARBA" id="ARBA00022692"/>
    </source>
</evidence>
<feature type="coiled-coil region" evidence="7">
    <location>
        <begin position="309"/>
        <end position="336"/>
    </location>
</feature>
<keyword evidence="3" id="KW-1134">Transmembrane beta strand</keyword>
<dbReference type="Gene3D" id="1.20.1600.10">
    <property type="entry name" value="Outer membrane efflux proteins (OEP)"/>
    <property type="match status" value="1"/>
</dbReference>
<protein>
    <submittedName>
        <fullName evidence="8">Heavy metal RND efflux outer membrane protein, CzcC family</fullName>
    </submittedName>
</protein>
<evidence type="ECO:0000256" key="7">
    <source>
        <dbReference type="SAM" id="Coils"/>
    </source>
</evidence>
<dbReference type="InterPro" id="IPR051906">
    <property type="entry name" value="TolC-like"/>
</dbReference>
<evidence type="ECO:0000256" key="5">
    <source>
        <dbReference type="ARBA" id="ARBA00023136"/>
    </source>
</evidence>
<dbReference type="GO" id="GO:0009279">
    <property type="term" value="C:cell outer membrane"/>
    <property type="evidence" value="ECO:0007669"/>
    <property type="project" value="UniProtKB-SubCell"/>
</dbReference>
<keyword evidence="2" id="KW-0813">Transport</keyword>
<reference evidence="8" key="1">
    <citation type="submission" date="2018-06" db="EMBL/GenBank/DDBJ databases">
        <authorList>
            <person name="Zhirakovskaya E."/>
        </authorList>
    </citation>
    <scope>NUCLEOTIDE SEQUENCE</scope>
</reference>
<gene>
    <name evidence="8" type="ORF">MNBD_NITROSPIRAE02-408</name>
</gene>
<keyword evidence="6" id="KW-0998">Cell outer membrane</keyword>
<sequence>MKMKIAVSILISLLVINAGWVFAGGPEYKERLSGLIGEAVKNNPELKAFEEKIRVYRERPSQAESLDDPRLKLSIVNVPLDTFSFNQEPMTQKQMTIMQKFPFPGKLALKGAMAGQELEIVKKEYMEKKNDIVRQVKVVYNNLSFINKAIEITENNKALLKEFIKIAETKYAVGKGLQQDVLKSQVELSRMIDRLISLRQKKQTAIARLNTLLNRPVQMPFEDIGEIRQTGFNLTFEGLQQIAVENRPVLLGMRHLINRYRFAYKFAKKDFYPDFDVGIGYGQRDDTSAVERTDFVSAFVTINIPLWYKNKESRKVAEEKANIRKATEQYNSMKNNLFFQIKDILTELEENEQQIELFSTGIIPQSTMSLQSAIAGYKVNKVDFITLVNNQITLYNYEIDYYRFITDYENKLAELEAAIGKRLF</sequence>
<keyword evidence="7" id="KW-0175">Coiled coil</keyword>
<dbReference type="PANTHER" id="PTHR30026:SF20">
    <property type="entry name" value="OUTER MEMBRANE PROTEIN TOLC"/>
    <property type="match status" value="1"/>
</dbReference>
<dbReference type="GO" id="GO:0015562">
    <property type="term" value="F:efflux transmembrane transporter activity"/>
    <property type="evidence" value="ECO:0007669"/>
    <property type="project" value="InterPro"/>
</dbReference>
<dbReference type="GO" id="GO:0015288">
    <property type="term" value="F:porin activity"/>
    <property type="evidence" value="ECO:0007669"/>
    <property type="project" value="TreeGrafter"/>
</dbReference>
<evidence type="ECO:0000256" key="6">
    <source>
        <dbReference type="ARBA" id="ARBA00023237"/>
    </source>
</evidence>
<name>A0A3B1D0J1_9ZZZZ</name>
<dbReference type="EMBL" id="UOGH01000156">
    <property type="protein sequence ID" value="VAX30293.1"/>
    <property type="molecule type" value="Genomic_DNA"/>
</dbReference>
<evidence type="ECO:0000256" key="1">
    <source>
        <dbReference type="ARBA" id="ARBA00004442"/>
    </source>
</evidence>
<evidence type="ECO:0000313" key="8">
    <source>
        <dbReference type="EMBL" id="VAX30293.1"/>
    </source>
</evidence>
<dbReference type="Pfam" id="PF02321">
    <property type="entry name" value="OEP"/>
    <property type="match status" value="2"/>
</dbReference>
<dbReference type="InterPro" id="IPR003423">
    <property type="entry name" value="OMP_efflux"/>
</dbReference>
<dbReference type="AlphaFoldDB" id="A0A3B1D0J1"/>
<comment type="subcellular location">
    <subcellularLocation>
        <location evidence="1">Cell outer membrane</location>
    </subcellularLocation>
</comment>
<keyword evidence="5" id="KW-0472">Membrane</keyword>
<dbReference type="PANTHER" id="PTHR30026">
    <property type="entry name" value="OUTER MEMBRANE PROTEIN TOLC"/>
    <property type="match status" value="1"/>
</dbReference>
<dbReference type="SUPFAM" id="SSF56954">
    <property type="entry name" value="Outer membrane efflux proteins (OEP)"/>
    <property type="match status" value="1"/>
</dbReference>
<evidence type="ECO:0000256" key="2">
    <source>
        <dbReference type="ARBA" id="ARBA00022448"/>
    </source>
</evidence>
<accession>A0A3B1D0J1</accession>
<keyword evidence="4" id="KW-0812">Transmembrane</keyword>
<proteinExistence type="predicted"/>
<dbReference type="GO" id="GO:1990281">
    <property type="term" value="C:efflux pump complex"/>
    <property type="evidence" value="ECO:0007669"/>
    <property type="project" value="TreeGrafter"/>
</dbReference>